<evidence type="ECO:0000313" key="7">
    <source>
        <dbReference type="Proteomes" id="UP000198640"/>
    </source>
</evidence>
<dbReference type="Proteomes" id="UP000198640">
    <property type="component" value="Unassembled WGS sequence"/>
</dbReference>
<dbReference type="GO" id="GO:0006817">
    <property type="term" value="P:phosphate ion transport"/>
    <property type="evidence" value="ECO:0007669"/>
    <property type="project" value="UniProtKB-UniRule"/>
</dbReference>
<keyword evidence="4" id="KW-0592">Phosphate transport</keyword>
<evidence type="ECO:0000256" key="1">
    <source>
        <dbReference type="ARBA" id="ARBA00008725"/>
    </source>
</evidence>
<dbReference type="PANTHER" id="PTHR30570">
    <property type="entry name" value="PERIPLASMIC PHOSPHATE BINDING COMPONENT OF PHOSPHATE ABC TRANSPORTER"/>
    <property type="match status" value="1"/>
</dbReference>
<dbReference type="STRING" id="44576.SAMN05421881_102513"/>
<dbReference type="FunFam" id="3.40.190.10:FF:000156">
    <property type="entry name" value="Phosphate ABC transporter, phosphate-binding protein"/>
    <property type="match status" value="1"/>
</dbReference>
<name>A0A1H3I9N0_9PROT</name>
<dbReference type="InterPro" id="IPR024370">
    <property type="entry name" value="PBP_domain"/>
</dbReference>
<proteinExistence type="inferred from homology"/>
<dbReference type="GO" id="GO:0042301">
    <property type="term" value="F:phosphate ion binding"/>
    <property type="evidence" value="ECO:0007669"/>
    <property type="project" value="UniProtKB-UniRule"/>
</dbReference>
<comment type="function">
    <text evidence="4">Involved in the system for phosphate transport across the cytoplasmic membrane.</text>
</comment>
<reference evidence="6 7" key="1">
    <citation type="submission" date="2016-10" db="EMBL/GenBank/DDBJ databases">
        <authorList>
            <person name="de Groot N.N."/>
        </authorList>
    </citation>
    <scope>NUCLEOTIDE SEQUENCE [LARGE SCALE GENOMIC DNA]</scope>
    <source>
        <strain evidence="6 7">Nm1</strain>
    </source>
</reference>
<dbReference type="PANTHER" id="PTHR30570:SF1">
    <property type="entry name" value="PHOSPHATE-BINDING PROTEIN PSTS"/>
    <property type="match status" value="1"/>
</dbReference>
<keyword evidence="7" id="KW-1185">Reference proteome</keyword>
<evidence type="ECO:0000256" key="3">
    <source>
        <dbReference type="ARBA" id="ARBA00022729"/>
    </source>
</evidence>
<gene>
    <name evidence="6" type="ORF">SAMN05421881_102513</name>
</gene>
<dbReference type="InterPro" id="IPR050811">
    <property type="entry name" value="Phosphate_ABC_transporter"/>
</dbReference>
<dbReference type="AlphaFoldDB" id="A0A1H3I9N0"/>
<dbReference type="NCBIfam" id="TIGR02136">
    <property type="entry name" value="ptsS_2"/>
    <property type="match status" value="1"/>
</dbReference>
<sequence length="339" mass="37209">MSKSFLQSVTSTGITAIAAGFVIATLLSNPLQARPIVRIDGSSTVFPIAEAVAEDFQIEKRGAIRVTVGISGTGGGFKKFCRNEIDITNASRPILHSEMEECKKLGVQYIEMPIAFDALTVAINPRNDWLASITVAELKKIWEPGAQGTLTKWNQINPAWPDAKIKLFGAGADSGTFDYFTEAIVGKAKSSRGDFTASEDDNVLVQGVASDVHALGFFGFAYYIENQKKLKAIAIDNGDGGVLPSAQTVRNGSYQPLSRPIFIYVNAQAADKPEVREFINFYMQHAPELVREVKYFPLEKKFYDLNLEHLNQKKLGTVFGGEASVGATIEDLFERERQQ</sequence>
<feature type="domain" description="PBP" evidence="5">
    <location>
        <begin position="35"/>
        <end position="283"/>
    </location>
</feature>
<dbReference type="EMBL" id="FNOY01000025">
    <property type="protein sequence ID" value="SDY24252.1"/>
    <property type="molecule type" value="Genomic_DNA"/>
</dbReference>
<dbReference type="CDD" id="cd13654">
    <property type="entry name" value="PBP2_phosphate_like_2"/>
    <property type="match status" value="1"/>
</dbReference>
<evidence type="ECO:0000256" key="2">
    <source>
        <dbReference type="ARBA" id="ARBA00022448"/>
    </source>
</evidence>
<dbReference type="RefSeq" id="WP_090413853.1">
    <property type="nucleotide sequence ID" value="NZ_FNOY01000025.1"/>
</dbReference>
<keyword evidence="4" id="KW-0964">Secreted</keyword>
<dbReference type="OrthoDB" id="9790048at2"/>
<dbReference type="GO" id="GO:0007155">
    <property type="term" value="P:cell adhesion"/>
    <property type="evidence" value="ECO:0007669"/>
    <property type="project" value="UniProtKB-UniRule"/>
</dbReference>
<dbReference type="SUPFAM" id="SSF53850">
    <property type="entry name" value="Periplasmic binding protein-like II"/>
    <property type="match status" value="1"/>
</dbReference>
<evidence type="ECO:0000256" key="4">
    <source>
        <dbReference type="RuleBase" id="RU367119"/>
    </source>
</evidence>
<dbReference type="GO" id="GO:0042597">
    <property type="term" value="C:periplasmic space"/>
    <property type="evidence" value="ECO:0007669"/>
    <property type="project" value="UniProtKB-SubCell"/>
</dbReference>
<protein>
    <recommendedName>
        <fullName evidence="4">Phosphate-binding protein</fullName>
    </recommendedName>
</protein>
<dbReference type="GO" id="GO:0005576">
    <property type="term" value="C:extracellular region"/>
    <property type="evidence" value="ECO:0007669"/>
    <property type="project" value="UniProtKB-SubCell"/>
</dbReference>
<evidence type="ECO:0000259" key="5">
    <source>
        <dbReference type="Pfam" id="PF12849"/>
    </source>
</evidence>
<evidence type="ECO:0000313" key="6">
    <source>
        <dbReference type="EMBL" id="SDY24252.1"/>
    </source>
</evidence>
<keyword evidence="4" id="KW-0574">Periplasm</keyword>
<dbReference type="InterPro" id="IPR011862">
    <property type="entry name" value="Phos-bd"/>
</dbReference>
<dbReference type="Gene3D" id="3.40.190.10">
    <property type="entry name" value="Periplasmic binding protein-like II"/>
    <property type="match status" value="2"/>
</dbReference>
<organism evidence="6 7">
    <name type="scientific">Nitrosomonas halophila</name>
    <dbReference type="NCBI Taxonomy" id="44576"/>
    <lineage>
        <taxon>Bacteria</taxon>
        <taxon>Pseudomonadati</taxon>
        <taxon>Pseudomonadota</taxon>
        <taxon>Betaproteobacteria</taxon>
        <taxon>Nitrosomonadales</taxon>
        <taxon>Nitrosomonadaceae</taxon>
        <taxon>Nitrosomonas</taxon>
    </lineage>
</organism>
<keyword evidence="2 4" id="KW-0813">Transport</keyword>
<dbReference type="Pfam" id="PF12849">
    <property type="entry name" value="PBP_like_2"/>
    <property type="match status" value="1"/>
</dbReference>
<comment type="similarity">
    <text evidence="1 4">Belongs to the PstS family.</text>
</comment>
<comment type="subcellular location">
    <subcellularLocation>
        <location evidence="4">Periplasm</location>
    </subcellularLocation>
    <subcellularLocation>
        <location evidence="4">Secreted</location>
    </subcellularLocation>
</comment>
<keyword evidence="3" id="KW-0732">Signal</keyword>
<accession>A0A1H3I9N0</accession>